<evidence type="ECO:0000313" key="2">
    <source>
        <dbReference type="EMBL" id="KHK98837.1"/>
    </source>
</evidence>
<dbReference type="EMBL" id="JTDK01000006">
    <property type="protein sequence ID" value="KHK98837.1"/>
    <property type="molecule type" value="Genomic_DNA"/>
</dbReference>
<dbReference type="OrthoDB" id="5072479at2"/>
<dbReference type="STRING" id="1348253.LK09_08160"/>
<dbReference type="Proteomes" id="UP000031030">
    <property type="component" value="Unassembled WGS sequence"/>
</dbReference>
<reference evidence="2 3" key="1">
    <citation type="submission" date="2014-11" db="EMBL/GenBank/DDBJ databases">
        <title>Genome sequence of Microbacterium mangrovi MUSC 115(T).</title>
        <authorList>
            <person name="Lee L.-H."/>
        </authorList>
    </citation>
    <scope>NUCLEOTIDE SEQUENCE [LARGE SCALE GENOMIC DNA]</scope>
    <source>
        <strain evidence="2 3">MUSC 115</strain>
    </source>
</reference>
<dbReference type="RefSeq" id="WP_039397743.1">
    <property type="nucleotide sequence ID" value="NZ_JTDK01000006.1"/>
</dbReference>
<sequence>MNHTIWADVKVPPINPNFGAPWMSGLQLLVSYLLATAIIVVLLMLIVAISSLAGQTIGPERVRTWAGENVLRIFIAAALLGSVSGLFQWFVGFNFGF</sequence>
<evidence type="ECO:0008006" key="4">
    <source>
        <dbReference type="Google" id="ProtNLM"/>
    </source>
</evidence>
<keyword evidence="1" id="KW-0812">Transmembrane</keyword>
<feature type="transmembrane region" description="Helical" evidence="1">
    <location>
        <begin position="70"/>
        <end position="91"/>
    </location>
</feature>
<name>A0A0B2AB79_9MICO</name>
<protein>
    <recommendedName>
        <fullName evidence="4">Integral membrane protein</fullName>
    </recommendedName>
</protein>
<dbReference type="AlphaFoldDB" id="A0A0B2AB79"/>
<comment type="caution">
    <text evidence="2">The sequence shown here is derived from an EMBL/GenBank/DDBJ whole genome shotgun (WGS) entry which is preliminary data.</text>
</comment>
<feature type="transmembrane region" description="Helical" evidence="1">
    <location>
        <begin position="29"/>
        <end position="49"/>
    </location>
</feature>
<organism evidence="2 3">
    <name type="scientific">Microbacterium mangrovi</name>
    <dbReference type="NCBI Taxonomy" id="1348253"/>
    <lineage>
        <taxon>Bacteria</taxon>
        <taxon>Bacillati</taxon>
        <taxon>Actinomycetota</taxon>
        <taxon>Actinomycetes</taxon>
        <taxon>Micrococcales</taxon>
        <taxon>Microbacteriaceae</taxon>
        <taxon>Microbacterium</taxon>
    </lineage>
</organism>
<accession>A0A0B2AB79</accession>
<evidence type="ECO:0000313" key="3">
    <source>
        <dbReference type="Proteomes" id="UP000031030"/>
    </source>
</evidence>
<evidence type="ECO:0000256" key="1">
    <source>
        <dbReference type="SAM" id="Phobius"/>
    </source>
</evidence>
<gene>
    <name evidence="2" type="ORF">LK09_08160</name>
</gene>
<keyword evidence="1" id="KW-0472">Membrane</keyword>
<keyword evidence="3" id="KW-1185">Reference proteome</keyword>
<proteinExistence type="predicted"/>
<keyword evidence="1" id="KW-1133">Transmembrane helix</keyword>